<dbReference type="EMBL" id="JAKOGI010002342">
    <property type="protein sequence ID" value="KAJ8422209.1"/>
    <property type="molecule type" value="Genomic_DNA"/>
</dbReference>
<dbReference type="Proteomes" id="UP001153076">
    <property type="component" value="Unassembled WGS sequence"/>
</dbReference>
<name>A0A9Q1JH11_9CARY</name>
<dbReference type="AlphaFoldDB" id="A0A9Q1JH11"/>
<gene>
    <name evidence="1" type="ORF">Cgig2_014274</name>
</gene>
<accession>A0A9Q1JH11</accession>
<reference evidence="1" key="1">
    <citation type="submission" date="2022-04" db="EMBL/GenBank/DDBJ databases">
        <title>Carnegiea gigantea Genome sequencing and assembly v2.</title>
        <authorList>
            <person name="Copetti D."/>
            <person name="Sanderson M.J."/>
            <person name="Burquez A."/>
            <person name="Wojciechowski M.F."/>
        </authorList>
    </citation>
    <scope>NUCLEOTIDE SEQUENCE</scope>
    <source>
        <strain evidence="1">SGP5-SGP5p</strain>
        <tissue evidence="1">Aerial part</tissue>
    </source>
</reference>
<sequence>MCNYCTSNWQAKALKGEGESGTKGGKSGAKGDGPGANVVVASADVGIPQLHQAFVSVCATEAGGVVVLSLASSATMKLIQSAKEAERIFDELFMQVFFVEKFEEAMPVLQKEKGSTYAKFAKGLLTLNGRSPVYDPLHMKSTLVNAPLMRATAFNKEILQPYTTFQ</sequence>
<evidence type="ECO:0000313" key="1">
    <source>
        <dbReference type="EMBL" id="KAJ8422209.1"/>
    </source>
</evidence>
<evidence type="ECO:0000313" key="2">
    <source>
        <dbReference type="Proteomes" id="UP001153076"/>
    </source>
</evidence>
<organism evidence="1 2">
    <name type="scientific">Carnegiea gigantea</name>
    <dbReference type="NCBI Taxonomy" id="171969"/>
    <lineage>
        <taxon>Eukaryota</taxon>
        <taxon>Viridiplantae</taxon>
        <taxon>Streptophyta</taxon>
        <taxon>Embryophyta</taxon>
        <taxon>Tracheophyta</taxon>
        <taxon>Spermatophyta</taxon>
        <taxon>Magnoliopsida</taxon>
        <taxon>eudicotyledons</taxon>
        <taxon>Gunneridae</taxon>
        <taxon>Pentapetalae</taxon>
        <taxon>Caryophyllales</taxon>
        <taxon>Cactineae</taxon>
        <taxon>Cactaceae</taxon>
        <taxon>Cactoideae</taxon>
        <taxon>Echinocereeae</taxon>
        <taxon>Carnegiea</taxon>
    </lineage>
</organism>
<protein>
    <submittedName>
        <fullName evidence="1">Uncharacterized protein</fullName>
    </submittedName>
</protein>
<dbReference type="OrthoDB" id="513013at2759"/>
<proteinExistence type="predicted"/>
<comment type="caution">
    <text evidence="1">The sequence shown here is derived from an EMBL/GenBank/DDBJ whole genome shotgun (WGS) entry which is preliminary data.</text>
</comment>
<keyword evidence="2" id="KW-1185">Reference proteome</keyword>